<comment type="caution">
    <text evidence="1">The sequence shown here is derived from an EMBL/GenBank/DDBJ whole genome shotgun (WGS) entry which is preliminary data.</text>
</comment>
<dbReference type="SUPFAM" id="SSF53187">
    <property type="entry name" value="Zn-dependent exopeptidases"/>
    <property type="match status" value="1"/>
</dbReference>
<evidence type="ECO:0000313" key="2">
    <source>
        <dbReference type="Proteomes" id="UP000599312"/>
    </source>
</evidence>
<proteinExistence type="predicted"/>
<name>A0A931FQW1_9HYPH</name>
<dbReference type="Gene3D" id="3.40.630.40">
    <property type="entry name" value="Zn-dependent exopeptidases"/>
    <property type="match status" value="1"/>
</dbReference>
<dbReference type="InterPro" id="IPR007709">
    <property type="entry name" value="N-FG_amidohydro"/>
</dbReference>
<dbReference type="NCBIfam" id="TIGR02017">
    <property type="entry name" value="hutG_amidohyd"/>
    <property type="match status" value="1"/>
</dbReference>
<protein>
    <submittedName>
        <fullName evidence="1">N-formylglutamate deformylase</fullName>
        <ecNumber evidence="1">3.5.1.68</ecNumber>
    </submittedName>
</protein>
<dbReference type="EMBL" id="JADQDO010000004">
    <property type="protein sequence ID" value="MBF9233888.1"/>
    <property type="molecule type" value="Genomic_DNA"/>
</dbReference>
<dbReference type="AlphaFoldDB" id="A0A931FQW1"/>
<dbReference type="Proteomes" id="UP000599312">
    <property type="component" value="Unassembled WGS sequence"/>
</dbReference>
<evidence type="ECO:0000313" key="1">
    <source>
        <dbReference type="EMBL" id="MBF9233888.1"/>
    </source>
</evidence>
<accession>A0A931FQW1</accession>
<sequence length="278" mass="30875">MTGSDDLSWLAITRGDEPLVVSLPHTGTEIPPEYEHGLVSSWLARKDADWWIERLYDFAVDLNATVIRTSISRTVIDVNRDPSGISLYPGQATTELCPTTTFDGEPLYEQGTEPNAESIAERRARFFDPYHAALRAEIARLRGRHPQVVVYDCHSIRSVIPRLFDDTLPHFNIGTNSGASCAATLSDAVEQLCVESGFSYVTNGRFKGGHITRSFGRPENGVHAIQMELACRGYMREPLGPVAESRWPTPYDETDAQPMRAALTRILEACLTFTTTKA</sequence>
<dbReference type="GO" id="GO:0050129">
    <property type="term" value="F:N-formylglutamate deformylase activity"/>
    <property type="evidence" value="ECO:0007669"/>
    <property type="project" value="UniProtKB-EC"/>
</dbReference>
<keyword evidence="2" id="KW-1185">Reference proteome</keyword>
<keyword evidence="1" id="KW-0378">Hydrolase</keyword>
<dbReference type="Pfam" id="PF05013">
    <property type="entry name" value="FGase"/>
    <property type="match status" value="1"/>
</dbReference>
<dbReference type="EC" id="3.5.1.68" evidence="1"/>
<organism evidence="1 2">
    <name type="scientific">Microvirga alba</name>
    <dbReference type="NCBI Taxonomy" id="2791025"/>
    <lineage>
        <taxon>Bacteria</taxon>
        <taxon>Pseudomonadati</taxon>
        <taxon>Pseudomonadota</taxon>
        <taxon>Alphaproteobacteria</taxon>
        <taxon>Hyphomicrobiales</taxon>
        <taxon>Methylobacteriaceae</taxon>
        <taxon>Microvirga</taxon>
    </lineage>
</organism>
<reference evidence="1" key="1">
    <citation type="submission" date="2020-11" db="EMBL/GenBank/DDBJ databases">
        <authorList>
            <person name="Kim M.K."/>
        </authorList>
    </citation>
    <scope>NUCLEOTIDE SEQUENCE</scope>
    <source>
        <strain evidence="1">BT350</strain>
    </source>
</reference>
<dbReference type="RefSeq" id="WP_196271874.1">
    <property type="nucleotide sequence ID" value="NZ_JADQDO010000004.1"/>
</dbReference>
<dbReference type="InterPro" id="IPR010247">
    <property type="entry name" value="HutG_amidohyd"/>
</dbReference>
<gene>
    <name evidence="1" type="primary">hutG</name>
    <name evidence="1" type="ORF">I2H38_10920</name>
</gene>